<reference evidence="1" key="1">
    <citation type="journal article" date="2014" name="Int. J. Syst. Evol. Microbiol.">
        <title>Complete genome sequence of Corynebacterium casei LMG S-19264T (=DSM 44701T), isolated from a smear-ripened cheese.</title>
        <authorList>
            <consortium name="US DOE Joint Genome Institute (JGI-PGF)"/>
            <person name="Walter F."/>
            <person name="Albersmeier A."/>
            <person name="Kalinowski J."/>
            <person name="Ruckert C."/>
        </authorList>
    </citation>
    <scope>NUCLEOTIDE SEQUENCE</scope>
    <source>
        <strain evidence="1">JCM 3091</strain>
    </source>
</reference>
<gene>
    <name evidence="1" type="ORF">GCM10010124_28840</name>
</gene>
<keyword evidence="2" id="KW-1185">Reference proteome</keyword>
<dbReference type="InterPro" id="IPR028082">
    <property type="entry name" value="Peripla_BP_I"/>
</dbReference>
<dbReference type="AlphaFoldDB" id="A0A8J3BTU6"/>
<organism evidence="1 2">
    <name type="scientific">Pilimelia terevasa</name>
    <dbReference type="NCBI Taxonomy" id="53372"/>
    <lineage>
        <taxon>Bacteria</taxon>
        <taxon>Bacillati</taxon>
        <taxon>Actinomycetota</taxon>
        <taxon>Actinomycetes</taxon>
        <taxon>Micromonosporales</taxon>
        <taxon>Micromonosporaceae</taxon>
        <taxon>Pilimelia</taxon>
    </lineage>
</organism>
<proteinExistence type="predicted"/>
<dbReference type="Proteomes" id="UP000662200">
    <property type="component" value="Unassembled WGS sequence"/>
</dbReference>
<dbReference type="SUPFAM" id="SSF53822">
    <property type="entry name" value="Periplasmic binding protein-like I"/>
    <property type="match status" value="1"/>
</dbReference>
<reference evidence="1" key="2">
    <citation type="submission" date="2020-09" db="EMBL/GenBank/DDBJ databases">
        <authorList>
            <person name="Sun Q."/>
            <person name="Ohkuma M."/>
        </authorList>
    </citation>
    <scope>NUCLEOTIDE SEQUENCE</scope>
    <source>
        <strain evidence="1">JCM 3091</strain>
    </source>
</reference>
<comment type="caution">
    <text evidence="1">The sequence shown here is derived from an EMBL/GenBank/DDBJ whole genome shotgun (WGS) entry which is preliminary data.</text>
</comment>
<name>A0A8J3BTU6_9ACTN</name>
<accession>A0A8J3BTU6</accession>
<sequence length="928" mass="100676">MAKRFWRLDRAQVGGLRFVGAARLLARLDALLTRPRHWWRDRPLPVVRLHHDAADPSPLPGLRHRLDTARPHPVPHALVDESVTWPPARLPVRALVDELVGQLAAPVAGSPRLRFPHVGIVTWLLHLELRPTPTPDTMDRQIAANLRAHVARHAGLGAPDPDDRRELSRDFPWLVRLLVTYAPELSLRAFLRFWAVPRWVARHPITRPHGRHLYRLARQFAQRGLAAAAPGEVERFLVDALLADLRRAYGRRGLRRGGRHRLAYPVVLLDARVAGVERFADLVAAARRGTGRTPYVPDPLLLVVADPGPPTTAGADPAEVVYAHDEWRRALAHAGARAQWTLPFRLTGAPVPGAIDDLAALGHLRVRQPWFTRSRVGALLVLALVAVAARGVVLARAQAQESCGAPFAWTRLGDPDLYTRVFAPGPRPTVRGSTATECIGVWPTAVGTRPFRALSTDPLADDLNAAADAIAANNDAARGQPARTTIAYLGMLSATDPDDRYALREELRGIAVAQDDARAGPKVGVEVLLVNAGVDMAHAQDAAGLVLTVRDSGRPVDAVVGLGVSHTTTAAAVDDLERARMPMIGTLLSGDTFALSDRTHYYQVGPSNRRQTSVALRYLENATPTTHLWIVYSDEKIDSTYASELEADLRRAHRALFRPDRRPRIALQHPSLSFTPGEQGRTSPAEAGEQICALVRGTAAGLRPGTPFRPAIFYAGRDKEIRPFLGALAGCPPEARPHVLAADSVTRFVTGGGAHDFRDLTIDYLGGASGIVRCHPGFGGPGKPARAMLNLANGFRDAYQKRWRTSTYCADAADGQSGLAHDAVLLHAKAYATVSGDARPRPAELLKAVYETGQRLDLAWATGFLLFAQTSRVREPDRKAVLVLRAMSAGTAEGGTGAYPQPRYACGLVRTAPDRAEACVGHDGHPAR</sequence>
<protein>
    <submittedName>
        <fullName evidence="1">Uncharacterized protein</fullName>
    </submittedName>
</protein>
<dbReference type="RefSeq" id="WP_189114832.1">
    <property type="nucleotide sequence ID" value="NZ_BMQC01000009.1"/>
</dbReference>
<dbReference type="Gene3D" id="3.40.50.2300">
    <property type="match status" value="1"/>
</dbReference>
<evidence type="ECO:0000313" key="2">
    <source>
        <dbReference type="Proteomes" id="UP000662200"/>
    </source>
</evidence>
<evidence type="ECO:0000313" key="1">
    <source>
        <dbReference type="EMBL" id="GGK34457.1"/>
    </source>
</evidence>
<dbReference type="EMBL" id="BMQC01000009">
    <property type="protein sequence ID" value="GGK34457.1"/>
    <property type="molecule type" value="Genomic_DNA"/>
</dbReference>